<evidence type="ECO:0000313" key="2">
    <source>
        <dbReference type="EMBL" id="KAK9287174.1"/>
    </source>
</evidence>
<feature type="transmembrane region" description="Helical" evidence="1">
    <location>
        <begin position="49"/>
        <end position="68"/>
    </location>
</feature>
<keyword evidence="3" id="KW-1185">Reference proteome</keyword>
<evidence type="ECO:0000313" key="3">
    <source>
        <dbReference type="Proteomes" id="UP001415857"/>
    </source>
</evidence>
<feature type="transmembrane region" description="Helical" evidence="1">
    <location>
        <begin position="7"/>
        <end position="24"/>
    </location>
</feature>
<keyword evidence="1" id="KW-1133">Transmembrane helix</keyword>
<protein>
    <submittedName>
        <fullName evidence="2">Uncharacterized protein</fullName>
    </submittedName>
</protein>
<gene>
    <name evidence="2" type="ORF">L1049_015585</name>
</gene>
<dbReference type="Proteomes" id="UP001415857">
    <property type="component" value="Unassembled WGS sequence"/>
</dbReference>
<reference evidence="2 3" key="1">
    <citation type="journal article" date="2024" name="Plant J.">
        <title>Genome sequences and population genomics reveal climatic adaptation and genomic divergence between two closely related sweetgum species.</title>
        <authorList>
            <person name="Xu W.Q."/>
            <person name="Ren C.Q."/>
            <person name="Zhang X.Y."/>
            <person name="Comes H.P."/>
            <person name="Liu X.H."/>
            <person name="Li Y.G."/>
            <person name="Kettle C.J."/>
            <person name="Jalonen R."/>
            <person name="Gaisberger H."/>
            <person name="Ma Y.Z."/>
            <person name="Qiu Y.X."/>
        </authorList>
    </citation>
    <scope>NUCLEOTIDE SEQUENCE [LARGE SCALE GENOMIC DNA]</scope>
    <source>
        <strain evidence="2">Hangzhou</strain>
    </source>
</reference>
<sequence>MGWIGKWLWWMILFYMSWWSFRRMSDAQIATTIGHEVGLAVSRHYAENWIKLFWAICLLSILSNFFPINRGHGNFFHPIHLWHSRRYFSCFSMFLKKAIVELCLSLSLKIFLGIGASILLNETELYVLFNN</sequence>
<dbReference type="AlphaFoldDB" id="A0AAP0RZ48"/>
<evidence type="ECO:0000256" key="1">
    <source>
        <dbReference type="SAM" id="Phobius"/>
    </source>
</evidence>
<accession>A0AAP0RZ48</accession>
<keyword evidence="1" id="KW-0472">Membrane</keyword>
<proteinExistence type="predicted"/>
<dbReference type="EMBL" id="JBBPBK010000004">
    <property type="protein sequence ID" value="KAK9287174.1"/>
    <property type="molecule type" value="Genomic_DNA"/>
</dbReference>
<feature type="transmembrane region" description="Helical" evidence="1">
    <location>
        <begin position="98"/>
        <end position="120"/>
    </location>
</feature>
<name>A0AAP0RZ48_LIQFO</name>
<keyword evidence="1" id="KW-0812">Transmembrane</keyword>
<comment type="caution">
    <text evidence="2">The sequence shown here is derived from an EMBL/GenBank/DDBJ whole genome shotgun (WGS) entry which is preliminary data.</text>
</comment>
<organism evidence="2 3">
    <name type="scientific">Liquidambar formosana</name>
    <name type="common">Formosan gum</name>
    <dbReference type="NCBI Taxonomy" id="63359"/>
    <lineage>
        <taxon>Eukaryota</taxon>
        <taxon>Viridiplantae</taxon>
        <taxon>Streptophyta</taxon>
        <taxon>Embryophyta</taxon>
        <taxon>Tracheophyta</taxon>
        <taxon>Spermatophyta</taxon>
        <taxon>Magnoliopsida</taxon>
        <taxon>eudicotyledons</taxon>
        <taxon>Gunneridae</taxon>
        <taxon>Pentapetalae</taxon>
        <taxon>Saxifragales</taxon>
        <taxon>Altingiaceae</taxon>
        <taxon>Liquidambar</taxon>
    </lineage>
</organism>